<keyword evidence="2" id="KW-1015">Disulfide bond</keyword>
<feature type="domain" description="Galactosyltransferase C-terminal" evidence="3">
    <location>
        <begin position="2"/>
        <end position="45"/>
    </location>
</feature>
<dbReference type="Pfam" id="PF02709">
    <property type="entry name" value="Glyco_transf_7C"/>
    <property type="match status" value="1"/>
</dbReference>
<accession>A0A9D4BCY5</accession>
<dbReference type="InterPro" id="IPR029044">
    <property type="entry name" value="Nucleotide-diphossugar_trans"/>
</dbReference>
<name>A0A9D4BCY5_DREPO</name>
<sequence>MVGAAYAIDRQFFQEIGEYDEGMKVWGGENLEMSWRVSGYGVKIHHIFPI</sequence>
<reference evidence="4" key="2">
    <citation type="submission" date="2020-11" db="EMBL/GenBank/DDBJ databases">
        <authorList>
            <person name="McCartney M.A."/>
            <person name="Auch B."/>
            <person name="Kono T."/>
            <person name="Mallez S."/>
            <person name="Becker A."/>
            <person name="Gohl D.M."/>
            <person name="Silverstein K.A.T."/>
            <person name="Koren S."/>
            <person name="Bechman K.B."/>
            <person name="Herman A."/>
            <person name="Abrahante J.E."/>
            <person name="Garbe J."/>
        </authorList>
    </citation>
    <scope>NUCLEOTIDE SEQUENCE</scope>
    <source>
        <strain evidence="4">Duluth1</strain>
        <tissue evidence="4">Whole animal</tissue>
    </source>
</reference>
<keyword evidence="1" id="KW-0808">Transferase</keyword>
<organism evidence="4 5">
    <name type="scientific">Dreissena polymorpha</name>
    <name type="common">Zebra mussel</name>
    <name type="synonym">Mytilus polymorpha</name>
    <dbReference type="NCBI Taxonomy" id="45954"/>
    <lineage>
        <taxon>Eukaryota</taxon>
        <taxon>Metazoa</taxon>
        <taxon>Spiralia</taxon>
        <taxon>Lophotrochozoa</taxon>
        <taxon>Mollusca</taxon>
        <taxon>Bivalvia</taxon>
        <taxon>Autobranchia</taxon>
        <taxon>Heteroconchia</taxon>
        <taxon>Euheterodonta</taxon>
        <taxon>Imparidentia</taxon>
        <taxon>Neoheterodontei</taxon>
        <taxon>Myida</taxon>
        <taxon>Dreissenoidea</taxon>
        <taxon>Dreissenidae</taxon>
        <taxon>Dreissena</taxon>
    </lineage>
</organism>
<dbReference type="PANTHER" id="PTHR11675:SF126">
    <property type="entry name" value="RICIN B LECTIN DOMAIN-CONTAINING PROTEIN"/>
    <property type="match status" value="1"/>
</dbReference>
<reference evidence="4" key="1">
    <citation type="journal article" date="2019" name="bioRxiv">
        <title>The Genome of the Zebra Mussel, Dreissena polymorpha: A Resource for Invasive Species Research.</title>
        <authorList>
            <person name="McCartney M.A."/>
            <person name="Auch B."/>
            <person name="Kono T."/>
            <person name="Mallez S."/>
            <person name="Zhang Y."/>
            <person name="Obille A."/>
            <person name="Becker A."/>
            <person name="Abrahante J.E."/>
            <person name="Garbe J."/>
            <person name="Badalamenti J.P."/>
            <person name="Herman A."/>
            <person name="Mangelson H."/>
            <person name="Liachko I."/>
            <person name="Sullivan S."/>
            <person name="Sone E.D."/>
            <person name="Koren S."/>
            <person name="Silverstein K.A.T."/>
            <person name="Beckman K.B."/>
            <person name="Gohl D.M."/>
        </authorList>
    </citation>
    <scope>NUCLEOTIDE SEQUENCE</scope>
    <source>
        <strain evidence="4">Duluth1</strain>
        <tissue evidence="4">Whole animal</tissue>
    </source>
</reference>
<evidence type="ECO:0000259" key="3">
    <source>
        <dbReference type="Pfam" id="PF02709"/>
    </source>
</evidence>
<evidence type="ECO:0000313" key="4">
    <source>
        <dbReference type="EMBL" id="KAH3690623.1"/>
    </source>
</evidence>
<protein>
    <recommendedName>
        <fullName evidence="3">Galactosyltransferase C-terminal domain-containing protein</fullName>
    </recommendedName>
</protein>
<dbReference type="EMBL" id="JAIWYP010000058">
    <property type="protein sequence ID" value="KAH3690623.1"/>
    <property type="molecule type" value="Genomic_DNA"/>
</dbReference>
<dbReference type="Proteomes" id="UP000828390">
    <property type="component" value="Unassembled WGS sequence"/>
</dbReference>
<dbReference type="InterPro" id="IPR027791">
    <property type="entry name" value="Galactosyl_T_C"/>
</dbReference>
<dbReference type="PANTHER" id="PTHR11675">
    <property type="entry name" value="N-ACETYLGALACTOSAMINYLTRANSFERASE"/>
    <property type="match status" value="1"/>
</dbReference>
<dbReference type="GO" id="GO:0004653">
    <property type="term" value="F:polypeptide N-acetylgalactosaminyltransferase activity"/>
    <property type="evidence" value="ECO:0007669"/>
    <property type="project" value="TreeGrafter"/>
</dbReference>
<proteinExistence type="predicted"/>
<evidence type="ECO:0000313" key="5">
    <source>
        <dbReference type="Proteomes" id="UP000828390"/>
    </source>
</evidence>
<dbReference type="GO" id="GO:0006493">
    <property type="term" value="P:protein O-linked glycosylation"/>
    <property type="evidence" value="ECO:0007669"/>
    <property type="project" value="TreeGrafter"/>
</dbReference>
<keyword evidence="5" id="KW-1185">Reference proteome</keyword>
<evidence type="ECO:0000256" key="1">
    <source>
        <dbReference type="ARBA" id="ARBA00022679"/>
    </source>
</evidence>
<dbReference type="SUPFAM" id="SSF53448">
    <property type="entry name" value="Nucleotide-diphospho-sugar transferases"/>
    <property type="match status" value="1"/>
</dbReference>
<dbReference type="Gene3D" id="3.90.550.10">
    <property type="entry name" value="Spore Coat Polysaccharide Biosynthesis Protein SpsA, Chain A"/>
    <property type="match status" value="1"/>
</dbReference>
<dbReference type="GO" id="GO:0005794">
    <property type="term" value="C:Golgi apparatus"/>
    <property type="evidence" value="ECO:0007669"/>
    <property type="project" value="TreeGrafter"/>
</dbReference>
<gene>
    <name evidence="4" type="ORF">DPMN_191310</name>
</gene>
<comment type="caution">
    <text evidence="4">The sequence shown here is derived from an EMBL/GenBank/DDBJ whole genome shotgun (WGS) entry which is preliminary data.</text>
</comment>
<evidence type="ECO:0000256" key="2">
    <source>
        <dbReference type="ARBA" id="ARBA00023157"/>
    </source>
</evidence>
<dbReference type="AlphaFoldDB" id="A0A9D4BCY5"/>